<dbReference type="EMBL" id="JALBUR010000010">
    <property type="protein sequence ID" value="MDX8419535.1"/>
    <property type="molecule type" value="Genomic_DNA"/>
</dbReference>
<protein>
    <submittedName>
        <fullName evidence="2">CdaR family protein</fullName>
    </submittedName>
</protein>
<keyword evidence="3" id="KW-1185">Reference proteome</keyword>
<gene>
    <name evidence="2" type="ORF">MOZ60_05450</name>
</gene>
<proteinExistence type="predicted"/>
<feature type="transmembrane region" description="Helical" evidence="1">
    <location>
        <begin position="63"/>
        <end position="81"/>
    </location>
</feature>
<accession>A0AB35U820</accession>
<dbReference type="Proteomes" id="UP001286174">
    <property type="component" value="Unassembled WGS sequence"/>
</dbReference>
<evidence type="ECO:0000313" key="3">
    <source>
        <dbReference type="Proteomes" id="UP001286174"/>
    </source>
</evidence>
<organism evidence="2 3">
    <name type="scientific">Grylomicrobium aquisgranensis</name>
    <dbReference type="NCBI Taxonomy" id="2926318"/>
    <lineage>
        <taxon>Bacteria</taxon>
        <taxon>Bacillati</taxon>
        <taxon>Bacillota</taxon>
        <taxon>Erysipelotrichia</taxon>
        <taxon>Erysipelotrichales</taxon>
        <taxon>Erysipelotrichaceae</taxon>
        <taxon>Grylomicrobium</taxon>
    </lineage>
</organism>
<reference evidence="2 3" key="1">
    <citation type="submission" date="2022-03" db="EMBL/GenBank/DDBJ databases">
        <title>Novel taxa within the pig intestine.</title>
        <authorList>
            <person name="Wylensek D."/>
            <person name="Bishof K."/>
            <person name="Afrizal A."/>
            <person name="Clavel T."/>
        </authorList>
    </citation>
    <scope>NUCLEOTIDE SEQUENCE [LARGE SCALE GENOMIC DNA]</scope>
    <source>
        <strain evidence="2 3">CLA-KB-P133</strain>
    </source>
</reference>
<dbReference type="PANTHER" id="PTHR37804:SF1">
    <property type="entry name" value="CDAA REGULATORY PROTEIN CDAR"/>
    <property type="match status" value="1"/>
</dbReference>
<evidence type="ECO:0000313" key="2">
    <source>
        <dbReference type="EMBL" id="MDX8419535.1"/>
    </source>
</evidence>
<comment type="caution">
    <text evidence="2">The sequence shown here is derived from an EMBL/GenBank/DDBJ whole genome shotgun (WGS) entry which is preliminary data.</text>
</comment>
<dbReference type="Gene3D" id="2.170.120.30">
    <property type="match status" value="2"/>
</dbReference>
<name>A0AB35U820_9FIRM</name>
<keyword evidence="1" id="KW-1133">Transmembrane helix</keyword>
<dbReference type="InterPro" id="IPR053154">
    <property type="entry name" value="c-di-AMP_regulator"/>
</dbReference>
<dbReference type="RefSeq" id="WP_277655592.1">
    <property type="nucleotide sequence ID" value="NZ_JALBUR010000010.1"/>
</dbReference>
<dbReference type="PANTHER" id="PTHR37804">
    <property type="entry name" value="CDAA REGULATORY PROTEIN CDAR"/>
    <property type="match status" value="1"/>
</dbReference>
<keyword evidence="1" id="KW-0472">Membrane</keyword>
<sequence length="468" mass="51004">MPEDKKDRRRSSAAKTDLARRIAEQSRRMARTSQRFEEFLLKLLRWFSTALDKILFNRKYSRWVALALAVIMYMAVNANSWRSLTTGMTSSRSRSNVTVSAQYNSDAFELSGLPSTCDITITGDATSVTTAFNSDGTITADLEGLSEGTHNVKLKAEGFGDSVNVKIDPSNVTVTLKKKTTEQFDLSYDLVNQDKMDSKYSVGTPEFEYTKVNVRASRDTLNTIAFIRALIDVSGQTSDFDQDARLVAYDADGQVVNADIVPDTVHVHVPVSSISKTVGIQVQVSGEVPDGKAIASIGLDQQTVTIYGSQSVLDGIDKVTVTLDASTLTKDATVLRPITLPSGVSSASISQVTMTVKLGDETSRTIDNVKINYKNNTGNYTATQPDGKTTTSVTVYGTADNIKAVSADDIMVYIDMSDAQPGLQTFDLQIDQPENGLVRYELLEDTYELNVIGDTTQDTQTEGDTNNG</sequence>
<evidence type="ECO:0000256" key="1">
    <source>
        <dbReference type="SAM" id="Phobius"/>
    </source>
</evidence>
<keyword evidence="1" id="KW-0812">Transmembrane</keyword>
<dbReference type="Gene3D" id="2.170.120.40">
    <property type="entry name" value="YbbR-like domain"/>
    <property type="match status" value="2"/>
</dbReference>
<dbReference type="Pfam" id="PF07949">
    <property type="entry name" value="YbbR"/>
    <property type="match status" value="3"/>
</dbReference>
<dbReference type="AlphaFoldDB" id="A0AB35U820"/>
<dbReference type="InterPro" id="IPR012505">
    <property type="entry name" value="YbbR"/>
</dbReference>